<organism evidence="2 3">
    <name type="scientific">Haemophilus ducreyi</name>
    <dbReference type="NCBI Taxonomy" id="730"/>
    <lineage>
        <taxon>Bacteria</taxon>
        <taxon>Pseudomonadati</taxon>
        <taxon>Pseudomonadota</taxon>
        <taxon>Gammaproteobacteria</taxon>
        <taxon>Pasteurellales</taxon>
        <taxon>Pasteurellaceae</taxon>
        <taxon>Haemophilus</taxon>
    </lineage>
</organism>
<dbReference type="InterPro" id="IPR010985">
    <property type="entry name" value="Ribbon_hlx_hlx"/>
</dbReference>
<name>A0AAC9EN40_HAEDC</name>
<accession>A0AAC9EN40</accession>
<feature type="domain" description="HTH cro/C1-type" evidence="1">
    <location>
        <begin position="82"/>
        <end position="125"/>
    </location>
</feature>
<dbReference type="AlphaFoldDB" id="A0AAC9EN40"/>
<proteinExistence type="predicted"/>
<evidence type="ECO:0000313" key="3">
    <source>
        <dbReference type="Proteomes" id="UP000060132"/>
    </source>
</evidence>
<gene>
    <name evidence="2" type="ORF">RZ57_03610</name>
</gene>
<protein>
    <recommendedName>
        <fullName evidence="1">HTH cro/C1-type domain-containing protein</fullName>
    </recommendedName>
</protein>
<evidence type="ECO:0000259" key="1">
    <source>
        <dbReference type="PROSITE" id="PS50943"/>
    </source>
</evidence>
<dbReference type="SUPFAM" id="SSF47598">
    <property type="entry name" value="Ribbon-helix-helix"/>
    <property type="match status" value="1"/>
</dbReference>
<dbReference type="CDD" id="cd00093">
    <property type="entry name" value="HTH_XRE"/>
    <property type="match status" value="1"/>
</dbReference>
<dbReference type="Proteomes" id="UP000060132">
    <property type="component" value="Chromosome"/>
</dbReference>
<dbReference type="OMA" id="HKEINEY"/>
<dbReference type="RefSeq" id="WP_010944847.1">
    <property type="nucleotide sequence ID" value="NZ_CP011218.1"/>
</dbReference>
<dbReference type="PROSITE" id="PS50943">
    <property type="entry name" value="HTH_CROC1"/>
    <property type="match status" value="1"/>
</dbReference>
<reference evidence="2 3" key="1">
    <citation type="journal article" date="2015" name="PLoS Negl. Trop. Dis.">
        <title>Haemophilus ducreyi Cutaneous Ulcer Strains Are Nearly Identical to Class I Genital Ulcer Strains.</title>
        <authorList>
            <person name="Gangaiah D."/>
            <person name="Webb K.M."/>
            <person name="Humphreys T.L."/>
            <person name="Fortney K.R."/>
            <person name="Toh E."/>
            <person name="Tai A."/>
            <person name="Katz S.S."/>
            <person name="Pillay A."/>
            <person name="Chen C.Y."/>
            <person name="Roberts S.A."/>
            <person name="Munson R.S.Jr."/>
            <person name="Spinola S.M."/>
        </authorList>
    </citation>
    <scope>NUCLEOTIDE SEQUENCE [LARGE SCALE GENOMIC DNA]</scope>
    <source>
        <strain evidence="3">CLU2</strain>
    </source>
</reference>
<dbReference type="GO" id="GO:0006355">
    <property type="term" value="P:regulation of DNA-templated transcription"/>
    <property type="evidence" value="ECO:0007669"/>
    <property type="project" value="InterPro"/>
</dbReference>
<sequence>MFVKTINVRGLEPQVLARMQELAQQNERSLEGEARLAIRQWCQPQQNQSVSPLDEYKQTLSTRLQGGLNMVNQIAHNPLSYSDIAEKLGHNNPTQVNAWFTGEALPSFNEMEQLSFLFGCNANWLKHGVGELYQRHFYNIAKQPPIFFARDFLNTMLDSSPVYKLHIVLNENTGYVYLIQEFEQTHFCYTYLSSSFYLKGEYGSSGLVNAARFILMLLALDRLSSKVIIKGYTIEDKFAKALFERGEKHPLLFRSYSKESTWNEDIIDKNYPMSYWEGYKTLQQQVHEYIDNDELLTKYKKEILCSYD</sequence>
<dbReference type="EMBL" id="CP011219">
    <property type="protein sequence ID" value="AKO32277.1"/>
    <property type="molecule type" value="Genomic_DNA"/>
</dbReference>
<dbReference type="InterPro" id="IPR001387">
    <property type="entry name" value="Cro/C1-type_HTH"/>
</dbReference>
<evidence type="ECO:0000313" key="2">
    <source>
        <dbReference type="EMBL" id="AKO32277.1"/>
    </source>
</evidence>